<evidence type="ECO:0000256" key="5">
    <source>
        <dbReference type="ARBA" id="ARBA00023136"/>
    </source>
</evidence>
<feature type="transmembrane region" description="Helical" evidence="8">
    <location>
        <begin position="450"/>
        <end position="466"/>
    </location>
</feature>
<dbReference type="EMBL" id="OU963871">
    <property type="protein sequence ID" value="CAH0382993.1"/>
    <property type="molecule type" value="Genomic_DNA"/>
</dbReference>
<evidence type="ECO:0000256" key="3">
    <source>
        <dbReference type="ARBA" id="ARBA00022692"/>
    </source>
</evidence>
<dbReference type="PANTHER" id="PTHR42643">
    <property type="entry name" value="IONOTROPIC RECEPTOR 20A-RELATED"/>
    <property type="match status" value="1"/>
</dbReference>
<organism evidence="9 10">
    <name type="scientific">Bemisia tabaci</name>
    <name type="common">Sweetpotato whitefly</name>
    <name type="synonym">Aleurodes tabaci</name>
    <dbReference type="NCBI Taxonomy" id="7038"/>
    <lineage>
        <taxon>Eukaryota</taxon>
        <taxon>Metazoa</taxon>
        <taxon>Ecdysozoa</taxon>
        <taxon>Arthropoda</taxon>
        <taxon>Hexapoda</taxon>
        <taxon>Insecta</taxon>
        <taxon>Pterygota</taxon>
        <taxon>Neoptera</taxon>
        <taxon>Paraneoptera</taxon>
        <taxon>Hemiptera</taxon>
        <taxon>Sternorrhyncha</taxon>
        <taxon>Aleyrodoidea</taxon>
        <taxon>Aleyrodidae</taxon>
        <taxon>Aleyrodinae</taxon>
        <taxon>Bemisia</taxon>
    </lineage>
</organism>
<keyword evidence="2" id="KW-1003">Cell membrane</keyword>
<keyword evidence="10" id="KW-1185">Reference proteome</keyword>
<comment type="subcellular location">
    <subcellularLocation>
        <location evidence="1">Cell membrane</location>
        <topology evidence="1">Multi-pass membrane protein</topology>
    </subcellularLocation>
</comment>
<evidence type="ECO:0000256" key="2">
    <source>
        <dbReference type="ARBA" id="ARBA00022475"/>
    </source>
</evidence>
<evidence type="ECO:0000256" key="6">
    <source>
        <dbReference type="ARBA" id="ARBA00023170"/>
    </source>
</evidence>
<gene>
    <name evidence="9" type="ORF">BEMITA_LOCUS2481</name>
</gene>
<accession>A0A9P0A2M5</accession>
<reference evidence="9" key="1">
    <citation type="submission" date="2021-12" db="EMBL/GenBank/DDBJ databases">
        <authorList>
            <person name="King R."/>
        </authorList>
    </citation>
    <scope>NUCLEOTIDE SEQUENCE</scope>
</reference>
<dbReference type="InterPro" id="IPR052192">
    <property type="entry name" value="Insect_Ionotropic_Sensory_Rcpt"/>
</dbReference>
<keyword evidence="5 8" id="KW-0472">Membrane</keyword>
<dbReference type="GO" id="GO:0005886">
    <property type="term" value="C:plasma membrane"/>
    <property type="evidence" value="ECO:0007669"/>
    <property type="project" value="UniProtKB-SubCell"/>
</dbReference>
<keyword evidence="6" id="KW-0675">Receptor</keyword>
<evidence type="ECO:0000256" key="1">
    <source>
        <dbReference type="ARBA" id="ARBA00004651"/>
    </source>
</evidence>
<evidence type="ECO:0000256" key="8">
    <source>
        <dbReference type="SAM" id="Phobius"/>
    </source>
</evidence>
<protein>
    <recommendedName>
        <fullName evidence="11">Ionotropic receptor</fullName>
    </recommendedName>
</protein>
<evidence type="ECO:0008006" key="11">
    <source>
        <dbReference type="Google" id="ProtNLM"/>
    </source>
</evidence>
<keyword evidence="7" id="KW-0325">Glycoprotein</keyword>
<evidence type="ECO:0000313" key="9">
    <source>
        <dbReference type="EMBL" id="CAH0382993.1"/>
    </source>
</evidence>
<evidence type="ECO:0000256" key="4">
    <source>
        <dbReference type="ARBA" id="ARBA00022989"/>
    </source>
</evidence>
<dbReference type="AlphaFoldDB" id="A0A9P0A2M5"/>
<proteinExistence type="predicted"/>
<keyword evidence="4 8" id="KW-1133">Transmembrane helix</keyword>
<feature type="transmembrane region" description="Helical" evidence="8">
    <location>
        <begin position="381"/>
        <end position="399"/>
    </location>
</feature>
<dbReference type="Gene3D" id="1.10.287.70">
    <property type="match status" value="1"/>
</dbReference>
<dbReference type="PANTHER" id="PTHR42643:SF38">
    <property type="entry name" value="IONOTROPIC RECEPTOR 100A"/>
    <property type="match status" value="1"/>
</dbReference>
<keyword evidence="3 8" id="KW-0812">Transmembrane</keyword>
<sequence length="485" mass="55551">MNLSFQLKAFLYLEFAWIYLQPEALQLSGNATRQQLLSSALAVCKRTIEFSGITTFHVLSMNSDFADHDLIRHLHKNMIKTISIAHQGLLQRTLVGKTPKNLIIFLNEFDEILSLILDTAPRLPSSEVPNNVSRKLPNYCVRDEQNEPDTVTCDFDIRIDPSELSGELDLTDPVFNLTKSLLVNSVWNSNNYVIFMLSPDEKVSHRLHFVFRFFWRFFRGLRTVVCVGHICHRYDPFMKSIETIDITSGSYFFFVPEPRGELNVAFIFKSEVYRYKGELSWGSLNALHEVSRDISKELQCEVLVTAHYRMPEGGEYINFAEEAQRRNFDMLIFDGTIAPGNDPSMFDFAVASRTASYCFATPHSNFIPPSLLPFKCFSSQTWAVILIVILAIYSALYAFHHSQRTLFDRLYSPAQQSSFANTNVVFYVYSYLMVGRPAKVLLGRVVTGKILFLVVSLFVLIIVTVFQSKMTTLLSKQVRYPEIDT</sequence>
<evidence type="ECO:0000313" key="10">
    <source>
        <dbReference type="Proteomes" id="UP001152759"/>
    </source>
</evidence>
<evidence type="ECO:0000256" key="7">
    <source>
        <dbReference type="ARBA" id="ARBA00023180"/>
    </source>
</evidence>
<dbReference type="Proteomes" id="UP001152759">
    <property type="component" value="Chromosome 10"/>
</dbReference>
<name>A0A9P0A2M5_BEMTA</name>